<reference evidence="1 2" key="1">
    <citation type="journal article" date="2018" name="Mol. Plant">
        <title>The genome of Artemisia annua provides insight into the evolution of Asteraceae family and artemisinin biosynthesis.</title>
        <authorList>
            <person name="Shen Q."/>
            <person name="Zhang L."/>
            <person name="Liao Z."/>
            <person name="Wang S."/>
            <person name="Yan T."/>
            <person name="Shi P."/>
            <person name="Liu M."/>
            <person name="Fu X."/>
            <person name="Pan Q."/>
            <person name="Wang Y."/>
            <person name="Lv Z."/>
            <person name="Lu X."/>
            <person name="Zhang F."/>
            <person name="Jiang W."/>
            <person name="Ma Y."/>
            <person name="Chen M."/>
            <person name="Hao X."/>
            <person name="Li L."/>
            <person name="Tang Y."/>
            <person name="Lv G."/>
            <person name="Zhou Y."/>
            <person name="Sun X."/>
            <person name="Brodelius P.E."/>
            <person name="Rose J.K.C."/>
            <person name="Tang K."/>
        </authorList>
    </citation>
    <scope>NUCLEOTIDE SEQUENCE [LARGE SCALE GENOMIC DNA]</scope>
    <source>
        <strain evidence="2">cv. Huhao1</strain>
        <tissue evidence="1">Leaf</tissue>
    </source>
</reference>
<accession>A0A2U1KUU6</accession>
<keyword evidence="2" id="KW-1185">Reference proteome</keyword>
<evidence type="ECO:0000313" key="2">
    <source>
        <dbReference type="Proteomes" id="UP000245207"/>
    </source>
</evidence>
<protein>
    <submittedName>
        <fullName evidence="1">Uncharacterized protein</fullName>
    </submittedName>
</protein>
<organism evidence="1 2">
    <name type="scientific">Artemisia annua</name>
    <name type="common">Sweet wormwood</name>
    <dbReference type="NCBI Taxonomy" id="35608"/>
    <lineage>
        <taxon>Eukaryota</taxon>
        <taxon>Viridiplantae</taxon>
        <taxon>Streptophyta</taxon>
        <taxon>Embryophyta</taxon>
        <taxon>Tracheophyta</taxon>
        <taxon>Spermatophyta</taxon>
        <taxon>Magnoliopsida</taxon>
        <taxon>eudicotyledons</taxon>
        <taxon>Gunneridae</taxon>
        <taxon>Pentapetalae</taxon>
        <taxon>asterids</taxon>
        <taxon>campanulids</taxon>
        <taxon>Asterales</taxon>
        <taxon>Asteraceae</taxon>
        <taxon>Asteroideae</taxon>
        <taxon>Anthemideae</taxon>
        <taxon>Artemisiinae</taxon>
        <taxon>Artemisia</taxon>
    </lineage>
</organism>
<proteinExistence type="predicted"/>
<evidence type="ECO:0000313" key="1">
    <source>
        <dbReference type="EMBL" id="PWA40535.1"/>
    </source>
</evidence>
<name>A0A2U1KUU6_ARTAN</name>
<sequence>MDLSTSSHWRIELKLLNVGKVSEDNSPTEQELFPQFYFLRAYCTTVEINIHLERA</sequence>
<dbReference type="Proteomes" id="UP000245207">
    <property type="component" value="Unassembled WGS sequence"/>
</dbReference>
<comment type="caution">
    <text evidence="1">The sequence shown here is derived from an EMBL/GenBank/DDBJ whole genome shotgun (WGS) entry which is preliminary data.</text>
</comment>
<dbReference type="EMBL" id="PKPP01013727">
    <property type="protein sequence ID" value="PWA40535.1"/>
    <property type="molecule type" value="Genomic_DNA"/>
</dbReference>
<gene>
    <name evidence="1" type="ORF">CTI12_AA561940</name>
</gene>
<dbReference type="AlphaFoldDB" id="A0A2U1KUU6"/>